<accession>A0A174MIY4</accession>
<dbReference type="GO" id="GO:0005975">
    <property type="term" value="P:carbohydrate metabolic process"/>
    <property type="evidence" value="ECO:0007669"/>
    <property type="project" value="InterPro"/>
</dbReference>
<dbReference type="CDD" id="cd09000">
    <property type="entry name" value="GH43_SXA-like"/>
    <property type="match status" value="1"/>
</dbReference>
<gene>
    <name evidence="8" type="primary">xynB</name>
    <name evidence="8" type="ORF">ERS852533_01100</name>
</gene>
<evidence type="ECO:0000313" key="9">
    <source>
        <dbReference type="Proteomes" id="UP000095413"/>
    </source>
</evidence>
<dbReference type="PANTHER" id="PTHR42812:SF12">
    <property type="entry name" value="BETA-XYLOSIDASE-RELATED"/>
    <property type="match status" value="1"/>
</dbReference>
<keyword evidence="3 6" id="KW-0326">Glycosidase</keyword>
<dbReference type="OrthoDB" id="9801455at2"/>
<feature type="active site" description="Proton acceptor" evidence="4">
    <location>
        <position position="13"/>
    </location>
</feature>
<dbReference type="Pfam" id="PF17851">
    <property type="entry name" value="GH43_C2"/>
    <property type="match status" value="1"/>
</dbReference>
<dbReference type="InterPro" id="IPR041542">
    <property type="entry name" value="GH43_C2"/>
</dbReference>
<dbReference type="SUPFAM" id="SSF49899">
    <property type="entry name" value="Concanavalin A-like lectins/glucanases"/>
    <property type="match status" value="1"/>
</dbReference>
<dbReference type="GO" id="GO:0009044">
    <property type="term" value="F:xylan 1,4-beta-xylosidase activity"/>
    <property type="evidence" value="ECO:0007669"/>
    <property type="project" value="UniProtKB-EC"/>
</dbReference>
<dbReference type="AlphaFoldDB" id="A0A174MIY4"/>
<dbReference type="GeneID" id="79803099"/>
<feature type="domain" description="Beta-xylosidase C-terminal Concanavalin A-like" evidence="7">
    <location>
        <begin position="343"/>
        <end position="540"/>
    </location>
</feature>
<evidence type="ECO:0000259" key="7">
    <source>
        <dbReference type="Pfam" id="PF17851"/>
    </source>
</evidence>
<evidence type="ECO:0000256" key="1">
    <source>
        <dbReference type="ARBA" id="ARBA00009865"/>
    </source>
</evidence>
<dbReference type="InterPro" id="IPR013320">
    <property type="entry name" value="ConA-like_dom_sf"/>
</dbReference>
<sequence>MIQNPILPGFNPDPCICRKGDDYYMAVSTFEWFPGIPVYHSRDLKNWELYTHVLTDDEKVDLKKLPSAKGIWAPCLTYCEEEDLFYVVYGVMNSMNARYFDVDNFLICSKDIKGPWSKPVYLHSSGFDASLFHDTNGKKYVVSLEWETREGYEKPGAICMVEYSPEKQEIVGYPKRIWRGGTDRGCIEAPHLTKRGEYYYIMCAEGGTGYNHCVTMGRSQNVWGPYEKDPKNPIVTSVPGESYERQDPDHLKPKYYNPDSILQKSGHGSYVELPTGEVYLVHLCSRPFVPELRCTLGRETAIQKMMWTEDNWLRMADGSNFAKLEVPESSLPEYPVEKTPDFDDFDGDELGKFYYSPRIMPQRFADVKARKGYVRIRGQESRTSLNKVSILARKLTSVYARITTKMEFVPEVHQHSAGLILYYDNMNYINLRKYYSETLGQSALSIIHLENGVKTEFLNTRIPVEDKPIYLRLYIEGRKSWFEWSYDGENYEKIGRIFDTTRFSDEYCKYGEFTGTMVGLTCADRVLHKKCADFDFFEYKADESRMVE</sequence>
<dbReference type="InterPro" id="IPR023296">
    <property type="entry name" value="Glyco_hydro_beta-prop_sf"/>
</dbReference>
<dbReference type="PANTHER" id="PTHR42812">
    <property type="entry name" value="BETA-XYLOSIDASE"/>
    <property type="match status" value="1"/>
</dbReference>
<organism evidence="8 9">
    <name type="scientific">Blautia obeum</name>
    <dbReference type="NCBI Taxonomy" id="40520"/>
    <lineage>
        <taxon>Bacteria</taxon>
        <taxon>Bacillati</taxon>
        <taxon>Bacillota</taxon>
        <taxon>Clostridia</taxon>
        <taxon>Lachnospirales</taxon>
        <taxon>Lachnospiraceae</taxon>
        <taxon>Blautia</taxon>
    </lineage>
</organism>
<name>A0A174MIY4_9FIRM</name>
<dbReference type="SUPFAM" id="SSF75005">
    <property type="entry name" value="Arabinanase/levansucrase/invertase"/>
    <property type="match status" value="1"/>
</dbReference>
<dbReference type="Gene3D" id="2.115.10.20">
    <property type="entry name" value="Glycosyl hydrolase domain, family 43"/>
    <property type="match status" value="1"/>
</dbReference>
<feature type="active site" description="Proton donor" evidence="4">
    <location>
        <position position="188"/>
    </location>
</feature>
<dbReference type="EMBL" id="CZBA01000005">
    <property type="protein sequence ID" value="CUP36344.1"/>
    <property type="molecule type" value="Genomic_DNA"/>
</dbReference>
<dbReference type="Pfam" id="PF04616">
    <property type="entry name" value="Glyco_hydro_43"/>
    <property type="match status" value="1"/>
</dbReference>
<comment type="similarity">
    <text evidence="1 6">Belongs to the glycosyl hydrolase 43 family.</text>
</comment>
<dbReference type="RefSeq" id="WP_005422073.1">
    <property type="nucleotide sequence ID" value="NZ_CP176627.1"/>
</dbReference>
<reference evidence="8 9" key="1">
    <citation type="submission" date="2015-09" db="EMBL/GenBank/DDBJ databases">
        <authorList>
            <consortium name="Pathogen Informatics"/>
        </authorList>
    </citation>
    <scope>NUCLEOTIDE SEQUENCE [LARGE SCALE GENOMIC DNA]</scope>
    <source>
        <strain evidence="8 9">2789STDY5834921</strain>
    </source>
</reference>
<dbReference type="InterPro" id="IPR006710">
    <property type="entry name" value="Glyco_hydro_43"/>
</dbReference>
<evidence type="ECO:0000256" key="3">
    <source>
        <dbReference type="ARBA" id="ARBA00023295"/>
    </source>
</evidence>
<feature type="site" description="Important for catalytic activity, responsible for pKa modulation of the active site Glu and correct orientation of both the proton donor and substrate" evidence="5">
    <location>
        <position position="128"/>
    </location>
</feature>
<proteinExistence type="inferred from homology"/>
<dbReference type="Gene3D" id="2.60.120.200">
    <property type="match status" value="1"/>
</dbReference>
<evidence type="ECO:0000313" key="8">
    <source>
        <dbReference type="EMBL" id="CUP36344.1"/>
    </source>
</evidence>
<dbReference type="EC" id="3.2.1.37" evidence="8"/>
<protein>
    <submittedName>
        <fullName evidence="8">Beta-xylosidase</fullName>
        <ecNumber evidence="8">3.2.1.37</ecNumber>
    </submittedName>
</protein>
<evidence type="ECO:0000256" key="6">
    <source>
        <dbReference type="RuleBase" id="RU361187"/>
    </source>
</evidence>
<evidence type="ECO:0000256" key="2">
    <source>
        <dbReference type="ARBA" id="ARBA00022801"/>
    </source>
</evidence>
<keyword evidence="2 6" id="KW-0378">Hydrolase</keyword>
<evidence type="ECO:0000256" key="4">
    <source>
        <dbReference type="PIRSR" id="PIRSR606710-1"/>
    </source>
</evidence>
<evidence type="ECO:0000256" key="5">
    <source>
        <dbReference type="PIRSR" id="PIRSR606710-2"/>
    </source>
</evidence>
<dbReference type="InterPro" id="IPR051795">
    <property type="entry name" value="Glycosyl_Hydrlase_43"/>
</dbReference>
<dbReference type="Proteomes" id="UP000095413">
    <property type="component" value="Unassembled WGS sequence"/>
</dbReference>